<dbReference type="GO" id="GO:0016881">
    <property type="term" value="F:acid-amino acid ligase activity"/>
    <property type="evidence" value="ECO:0007669"/>
    <property type="project" value="UniProtKB-ARBA"/>
</dbReference>
<evidence type="ECO:0000259" key="5">
    <source>
        <dbReference type="Pfam" id="PF06276"/>
    </source>
</evidence>
<feature type="domain" description="Aerobactin siderophore biosynthesis IucA/IucC N-terminal" evidence="4">
    <location>
        <begin position="149"/>
        <end position="345"/>
    </location>
</feature>
<dbReference type="InterPro" id="IPR037455">
    <property type="entry name" value="LucA/IucC-like"/>
</dbReference>
<protein>
    <submittedName>
        <fullName evidence="6">IucA/IucC family siderophore biosynthesis protein</fullName>
    </submittedName>
</protein>
<dbReference type="InterPro" id="IPR007310">
    <property type="entry name" value="Aerobactin_biosyn_IucA/IucC_N"/>
</dbReference>
<name>A0A4R4MXL1_9ACTN</name>
<evidence type="ECO:0000259" key="4">
    <source>
        <dbReference type="Pfam" id="PF04183"/>
    </source>
</evidence>
<dbReference type="EMBL" id="SMJZ01000171">
    <property type="protein sequence ID" value="TDC01019.1"/>
    <property type="molecule type" value="Genomic_DNA"/>
</dbReference>
<evidence type="ECO:0000313" key="6">
    <source>
        <dbReference type="EMBL" id="TDC01019.1"/>
    </source>
</evidence>
<evidence type="ECO:0000256" key="3">
    <source>
        <dbReference type="SAM" id="MobiDB-lite"/>
    </source>
</evidence>
<dbReference type="Proteomes" id="UP000295157">
    <property type="component" value="Unassembled WGS sequence"/>
</dbReference>
<reference evidence="6 7" key="1">
    <citation type="submission" date="2019-02" db="EMBL/GenBank/DDBJ databases">
        <title>Draft genome sequences of novel Actinobacteria.</title>
        <authorList>
            <person name="Sahin N."/>
            <person name="Ay H."/>
            <person name="Saygin H."/>
        </authorList>
    </citation>
    <scope>NUCLEOTIDE SEQUENCE [LARGE SCALE GENOMIC DNA]</scope>
    <source>
        <strain evidence="6 7">KC201</strain>
    </source>
</reference>
<gene>
    <name evidence="6" type="ORF">E1267_33035</name>
</gene>
<accession>A0A4R4MXL1</accession>
<dbReference type="Pfam" id="PF06276">
    <property type="entry name" value="FhuF"/>
    <property type="match status" value="1"/>
</dbReference>
<sequence length="529" mass="56013">MRHVRKAEAAFEAELAAVRPELSAPYAAALPGARAAVLGRLWRSLLYEPLPGLAAPTTDVATNAGGQACVPLADGRRLRGRARQPYDLEGEAALWLDGRPYTHPAELLAALALPGTTRLVEDLDNSVASLALSRAAARAGPRPLDTPEDYEQSVVDGHPYHPGCRNRPGVSVAEQLAYMPEHRTTVALDLVALPAAECLVTGAWPGALMDGDRLLLPLHPWQTRHVLPGLGLRPYATGAIPARPLTSVRTLAPVDGGPHVKTAFSTRMTSSVRDISPGSVRDCVPLSRLLATLSGRRGGRPAVAGYLAGAAARIDGEHSADLSAMLREPTPRAGAETVLPVAAITREMARDPVAWLSAFARAALEDALGLLSLGVALEAHGQNLLVALGRGGLPYRLIYRDLADVRISPARLARNGTDTPQVGPRLLTDDPDVLHGKLLGSLVGTTFGSLVALLGRRDRAAESRLWDVVAAAAHKVLDELPRTPDADADRDAVFGTHLAAKAHLLAQLDDAPPGDRWTRLPNPLAQRTS</sequence>
<feature type="domain" description="Aerobactin siderophore biosynthesis IucA/IucC-like C-terminal" evidence="5">
    <location>
        <begin position="354"/>
        <end position="508"/>
    </location>
</feature>
<dbReference type="AlphaFoldDB" id="A0A4R4MXL1"/>
<dbReference type="InterPro" id="IPR022770">
    <property type="entry name" value="IucA/IucC-like_C"/>
</dbReference>
<dbReference type="Pfam" id="PF04183">
    <property type="entry name" value="IucA_IucC"/>
    <property type="match status" value="1"/>
</dbReference>
<keyword evidence="7" id="KW-1185">Reference proteome</keyword>
<comment type="caution">
    <text evidence="6">The sequence shown here is derived from an EMBL/GenBank/DDBJ whole genome shotgun (WGS) entry which is preliminary data.</text>
</comment>
<dbReference type="Gene3D" id="1.10.510.40">
    <property type="match status" value="1"/>
</dbReference>
<proteinExistence type="inferred from homology"/>
<dbReference type="PANTHER" id="PTHR34384:SF5">
    <property type="entry name" value="L-2,3-DIAMINOPROPANOATE--CITRATE LIGASE"/>
    <property type="match status" value="1"/>
</dbReference>
<dbReference type="OrthoDB" id="495728at2"/>
<evidence type="ECO:0000313" key="7">
    <source>
        <dbReference type="Proteomes" id="UP000295157"/>
    </source>
</evidence>
<dbReference type="GO" id="GO:0019290">
    <property type="term" value="P:siderophore biosynthetic process"/>
    <property type="evidence" value="ECO:0007669"/>
    <property type="project" value="InterPro"/>
</dbReference>
<dbReference type="PANTHER" id="PTHR34384">
    <property type="entry name" value="L-2,3-DIAMINOPROPANOATE--CITRATE LIGASE"/>
    <property type="match status" value="1"/>
</dbReference>
<comment type="pathway">
    <text evidence="1">Siderophore biosynthesis.</text>
</comment>
<comment type="similarity">
    <text evidence="2">Belongs to the IucA/IucC family.</text>
</comment>
<feature type="region of interest" description="Disordered" evidence="3">
    <location>
        <begin position="510"/>
        <end position="529"/>
    </location>
</feature>
<evidence type="ECO:0000256" key="1">
    <source>
        <dbReference type="ARBA" id="ARBA00004924"/>
    </source>
</evidence>
<organism evidence="6 7">
    <name type="scientific">Nonomuraea longispora</name>
    <dbReference type="NCBI Taxonomy" id="1848320"/>
    <lineage>
        <taxon>Bacteria</taxon>
        <taxon>Bacillati</taxon>
        <taxon>Actinomycetota</taxon>
        <taxon>Actinomycetes</taxon>
        <taxon>Streptosporangiales</taxon>
        <taxon>Streptosporangiaceae</taxon>
        <taxon>Nonomuraea</taxon>
    </lineage>
</organism>
<evidence type="ECO:0000256" key="2">
    <source>
        <dbReference type="ARBA" id="ARBA00007832"/>
    </source>
</evidence>